<dbReference type="InterPro" id="IPR015300">
    <property type="entry name" value="DNA-bd_pseudobarrel_sf"/>
</dbReference>
<dbReference type="CDD" id="cd10017">
    <property type="entry name" value="B3_DNA"/>
    <property type="match status" value="1"/>
</dbReference>
<feature type="region of interest" description="Disordered" evidence="6">
    <location>
        <begin position="34"/>
        <end position="53"/>
    </location>
</feature>
<dbReference type="SUPFAM" id="SSF101936">
    <property type="entry name" value="DNA-binding pseudobarrel domain"/>
    <property type="match status" value="1"/>
</dbReference>
<feature type="domain" description="TF-B3" evidence="7">
    <location>
        <begin position="79"/>
        <end position="172"/>
    </location>
</feature>
<sequence>MYKLALTGASGNSAPSLSLTKEQLDQLIKLINLQGSTPPSTKPTPSSLTQPAKSSYLCRRVRADGVPKRTRMLQTQTSILHNPKHKSGNKNIKEYLPPDFPRKVPDMIGHETHLEDSSGRLWPVTYSIVDGSLAFHKGWPEFSLDHDLQLGQLLTFLYIAGSHFVVQIFGTSGCEVLNFDHGRGRRNTTSTEDEEVVDENEPFQTNDLSSGSDFGRLEPTINMDDPTYMLNRDARDNQGEDKFYLYGLSQFEMGRNKSDEDKIEKVRGGEIAPEHSQIRKQVESKANVVQVAENLEDHAKSCSKGILSGTSPTELDADCDEIGTENVPTLRTYFRRKCKNRLTRGAQAGYPY</sequence>
<evidence type="ECO:0000256" key="1">
    <source>
        <dbReference type="ARBA" id="ARBA00004123"/>
    </source>
</evidence>
<evidence type="ECO:0000313" key="8">
    <source>
        <dbReference type="EMBL" id="KAL2515392.1"/>
    </source>
</evidence>
<accession>A0ABD1TRN1</accession>
<dbReference type="GO" id="GO:0005634">
    <property type="term" value="C:nucleus"/>
    <property type="evidence" value="ECO:0007669"/>
    <property type="project" value="UniProtKB-SubCell"/>
</dbReference>
<evidence type="ECO:0000256" key="4">
    <source>
        <dbReference type="ARBA" id="ARBA00023163"/>
    </source>
</evidence>
<keyword evidence="3" id="KW-0238">DNA-binding</keyword>
<dbReference type="Gene3D" id="2.40.330.10">
    <property type="entry name" value="DNA-binding pseudobarrel domain"/>
    <property type="match status" value="1"/>
</dbReference>
<keyword evidence="9" id="KW-1185">Reference proteome</keyword>
<dbReference type="AlphaFoldDB" id="A0ABD1TRN1"/>
<reference evidence="9" key="1">
    <citation type="submission" date="2024-07" db="EMBL/GenBank/DDBJ databases">
        <title>Two chromosome-level genome assemblies of Korean endemic species Abeliophyllum distichum and Forsythia ovata (Oleaceae).</title>
        <authorList>
            <person name="Jang H."/>
        </authorList>
    </citation>
    <scope>NUCLEOTIDE SEQUENCE [LARGE SCALE GENOMIC DNA]</scope>
</reference>
<dbReference type="InterPro" id="IPR003340">
    <property type="entry name" value="B3_DNA-bd"/>
</dbReference>
<feature type="compositionally biased region" description="Acidic residues" evidence="6">
    <location>
        <begin position="191"/>
        <end position="201"/>
    </location>
</feature>
<gene>
    <name evidence="8" type="ORF">Fot_29363</name>
</gene>
<protein>
    <recommendedName>
        <fullName evidence="7">TF-B3 domain-containing protein</fullName>
    </recommendedName>
</protein>
<dbReference type="PROSITE" id="PS50863">
    <property type="entry name" value="B3"/>
    <property type="match status" value="1"/>
</dbReference>
<feature type="compositionally biased region" description="Low complexity" evidence="6">
    <location>
        <begin position="36"/>
        <end position="49"/>
    </location>
</feature>
<comment type="subcellular location">
    <subcellularLocation>
        <location evidence="1">Nucleus</location>
    </subcellularLocation>
</comment>
<evidence type="ECO:0000256" key="6">
    <source>
        <dbReference type="SAM" id="MobiDB-lite"/>
    </source>
</evidence>
<evidence type="ECO:0000313" key="9">
    <source>
        <dbReference type="Proteomes" id="UP001604277"/>
    </source>
</evidence>
<dbReference type="Proteomes" id="UP001604277">
    <property type="component" value="Unassembled WGS sequence"/>
</dbReference>
<organism evidence="8 9">
    <name type="scientific">Forsythia ovata</name>
    <dbReference type="NCBI Taxonomy" id="205694"/>
    <lineage>
        <taxon>Eukaryota</taxon>
        <taxon>Viridiplantae</taxon>
        <taxon>Streptophyta</taxon>
        <taxon>Embryophyta</taxon>
        <taxon>Tracheophyta</taxon>
        <taxon>Spermatophyta</taxon>
        <taxon>Magnoliopsida</taxon>
        <taxon>eudicotyledons</taxon>
        <taxon>Gunneridae</taxon>
        <taxon>Pentapetalae</taxon>
        <taxon>asterids</taxon>
        <taxon>lamiids</taxon>
        <taxon>Lamiales</taxon>
        <taxon>Oleaceae</taxon>
        <taxon>Forsythieae</taxon>
        <taxon>Forsythia</taxon>
    </lineage>
</organism>
<dbReference type="Pfam" id="PF02362">
    <property type="entry name" value="B3"/>
    <property type="match status" value="1"/>
</dbReference>
<evidence type="ECO:0000256" key="5">
    <source>
        <dbReference type="ARBA" id="ARBA00023242"/>
    </source>
</evidence>
<keyword evidence="5" id="KW-0539">Nucleus</keyword>
<feature type="compositionally biased region" description="Polar residues" evidence="6">
    <location>
        <begin position="202"/>
        <end position="212"/>
    </location>
</feature>
<dbReference type="SMART" id="SM01019">
    <property type="entry name" value="B3"/>
    <property type="match status" value="1"/>
</dbReference>
<dbReference type="PANTHER" id="PTHR31920">
    <property type="entry name" value="B3 DOMAIN-CONTAINING"/>
    <property type="match status" value="1"/>
</dbReference>
<dbReference type="GO" id="GO:0003677">
    <property type="term" value="F:DNA binding"/>
    <property type="evidence" value="ECO:0007669"/>
    <property type="project" value="UniProtKB-KW"/>
</dbReference>
<evidence type="ECO:0000256" key="3">
    <source>
        <dbReference type="ARBA" id="ARBA00023125"/>
    </source>
</evidence>
<feature type="region of interest" description="Disordered" evidence="6">
    <location>
        <begin position="183"/>
        <end position="221"/>
    </location>
</feature>
<comment type="caution">
    <text evidence="8">The sequence shown here is derived from an EMBL/GenBank/DDBJ whole genome shotgun (WGS) entry which is preliminary data.</text>
</comment>
<keyword evidence="4" id="KW-0804">Transcription</keyword>
<evidence type="ECO:0000256" key="2">
    <source>
        <dbReference type="ARBA" id="ARBA00023015"/>
    </source>
</evidence>
<proteinExistence type="predicted"/>
<dbReference type="PANTHER" id="PTHR31920:SF112">
    <property type="entry name" value="TF-B3 DOMAIN-CONTAINING PROTEIN"/>
    <property type="match status" value="1"/>
</dbReference>
<dbReference type="EMBL" id="JBFOLJ010000008">
    <property type="protein sequence ID" value="KAL2515392.1"/>
    <property type="molecule type" value="Genomic_DNA"/>
</dbReference>
<name>A0ABD1TRN1_9LAMI</name>
<keyword evidence="2" id="KW-0805">Transcription regulation</keyword>
<dbReference type="InterPro" id="IPR050655">
    <property type="entry name" value="Plant_B3_domain"/>
</dbReference>
<evidence type="ECO:0000259" key="7">
    <source>
        <dbReference type="PROSITE" id="PS50863"/>
    </source>
</evidence>